<organism evidence="1 2">
    <name type="scientific">Trifolium medium</name>
    <dbReference type="NCBI Taxonomy" id="97028"/>
    <lineage>
        <taxon>Eukaryota</taxon>
        <taxon>Viridiplantae</taxon>
        <taxon>Streptophyta</taxon>
        <taxon>Embryophyta</taxon>
        <taxon>Tracheophyta</taxon>
        <taxon>Spermatophyta</taxon>
        <taxon>Magnoliopsida</taxon>
        <taxon>eudicotyledons</taxon>
        <taxon>Gunneridae</taxon>
        <taxon>Pentapetalae</taxon>
        <taxon>rosids</taxon>
        <taxon>fabids</taxon>
        <taxon>Fabales</taxon>
        <taxon>Fabaceae</taxon>
        <taxon>Papilionoideae</taxon>
        <taxon>50 kb inversion clade</taxon>
        <taxon>NPAAA clade</taxon>
        <taxon>Hologalegina</taxon>
        <taxon>IRL clade</taxon>
        <taxon>Trifolieae</taxon>
        <taxon>Trifolium</taxon>
    </lineage>
</organism>
<sequence length="20" mass="2267">MAKKSSFMPRGIVLKQLKFG</sequence>
<dbReference type="Proteomes" id="UP000265520">
    <property type="component" value="Unassembled WGS sequence"/>
</dbReference>
<feature type="non-terminal residue" evidence="1">
    <location>
        <position position="20"/>
    </location>
</feature>
<protein>
    <submittedName>
        <fullName evidence="1">Uncharacterized protein</fullName>
    </submittedName>
</protein>
<dbReference type="AlphaFoldDB" id="A0A392W733"/>
<proteinExistence type="predicted"/>
<name>A0A392W733_9FABA</name>
<reference evidence="1 2" key="1">
    <citation type="journal article" date="2018" name="Front. Plant Sci.">
        <title>Red Clover (Trifolium pratense) and Zigzag Clover (T. medium) - A Picture of Genomic Similarities and Differences.</title>
        <authorList>
            <person name="Dluhosova J."/>
            <person name="Istvanek J."/>
            <person name="Nedelnik J."/>
            <person name="Repkova J."/>
        </authorList>
    </citation>
    <scope>NUCLEOTIDE SEQUENCE [LARGE SCALE GENOMIC DNA]</scope>
    <source>
        <strain evidence="2">cv. 10/8</strain>
        <tissue evidence="1">Leaf</tissue>
    </source>
</reference>
<accession>A0A392W733</accession>
<keyword evidence="2" id="KW-1185">Reference proteome</keyword>
<evidence type="ECO:0000313" key="2">
    <source>
        <dbReference type="Proteomes" id="UP000265520"/>
    </source>
</evidence>
<evidence type="ECO:0000313" key="1">
    <source>
        <dbReference type="EMBL" id="MCI94951.1"/>
    </source>
</evidence>
<dbReference type="EMBL" id="LXQA011371308">
    <property type="protein sequence ID" value="MCI94951.1"/>
    <property type="molecule type" value="Genomic_DNA"/>
</dbReference>
<comment type="caution">
    <text evidence="1">The sequence shown here is derived from an EMBL/GenBank/DDBJ whole genome shotgun (WGS) entry which is preliminary data.</text>
</comment>